<comment type="caution">
    <text evidence="1">The sequence shown here is derived from an EMBL/GenBank/DDBJ whole genome shotgun (WGS) entry which is preliminary data.</text>
</comment>
<protein>
    <submittedName>
        <fullName evidence="1">Uncharacterized protein</fullName>
    </submittedName>
</protein>
<reference evidence="1" key="1">
    <citation type="journal article" date="2023" name="bioRxiv">
        <title>Improved chromosome-level genome assembly for marigold (Tagetes erecta).</title>
        <authorList>
            <person name="Jiang F."/>
            <person name="Yuan L."/>
            <person name="Wang S."/>
            <person name="Wang H."/>
            <person name="Xu D."/>
            <person name="Wang A."/>
            <person name="Fan W."/>
        </authorList>
    </citation>
    <scope>NUCLEOTIDE SEQUENCE</scope>
    <source>
        <strain evidence="1">WSJ</strain>
        <tissue evidence="1">Leaf</tissue>
    </source>
</reference>
<proteinExistence type="predicted"/>
<dbReference type="EMBL" id="JAUHHV010000001">
    <property type="protein sequence ID" value="KAK1435131.1"/>
    <property type="molecule type" value="Genomic_DNA"/>
</dbReference>
<name>A0AAD8L9I7_TARER</name>
<gene>
    <name evidence="1" type="ORF">QVD17_00891</name>
</gene>
<sequence>MWLLSTCINSPGHGDLLSHITVSVTLKALEYLNLVETSITDKPTNRFVNIYAAPHSNFLTLFKVISEIVY</sequence>
<accession>A0AAD8L9I7</accession>
<dbReference type="Proteomes" id="UP001229421">
    <property type="component" value="Unassembled WGS sequence"/>
</dbReference>
<dbReference type="AlphaFoldDB" id="A0AAD8L9I7"/>
<evidence type="ECO:0000313" key="1">
    <source>
        <dbReference type="EMBL" id="KAK1435131.1"/>
    </source>
</evidence>
<keyword evidence="2" id="KW-1185">Reference proteome</keyword>
<organism evidence="1 2">
    <name type="scientific">Tagetes erecta</name>
    <name type="common">African marigold</name>
    <dbReference type="NCBI Taxonomy" id="13708"/>
    <lineage>
        <taxon>Eukaryota</taxon>
        <taxon>Viridiplantae</taxon>
        <taxon>Streptophyta</taxon>
        <taxon>Embryophyta</taxon>
        <taxon>Tracheophyta</taxon>
        <taxon>Spermatophyta</taxon>
        <taxon>Magnoliopsida</taxon>
        <taxon>eudicotyledons</taxon>
        <taxon>Gunneridae</taxon>
        <taxon>Pentapetalae</taxon>
        <taxon>asterids</taxon>
        <taxon>campanulids</taxon>
        <taxon>Asterales</taxon>
        <taxon>Asteraceae</taxon>
        <taxon>Asteroideae</taxon>
        <taxon>Heliantheae alliance</taxon>
        <taxon>Tageteae</taxon>
        <taxon>Tagetes</taxon>
    </lineage>
</organism>
<evidence type="ECO:0000313" key="2">
    <source>
        <dbReference type="Proteomes" id="UP001229421"/>
    </source>
</evidence>